<sequence>MNPALALALRRATPRPLERESPVTGSGDDSGSESAPAAARAVLVAGAAAASTAAGDVPAKKQCLRCCSAPATVGVLHGRSVHLCLCADCVPGFAVGDPCPRCGVPAASVLRCILA</sequence>
<evidence type="ECO:0000256" key="1">
    <source>
        <dbReference type="SAM" id="MobiDB-lite"/>
    </source>
</evidence>
<dbReference type="OrthoDB" id="543902at2759"/>
<dbReference type="InterPro" id="IPR013083">
    <property type="entry name" value="Znf_RING/FYVE/PHD"/>
</dbReference>
<dbReference type="Proteomes" id="UP000075714">
    <property type="component" value="Unassembled WGS sequence"/>
</dbReference>
<comment type="caution">
    <text evidence="2">The sequence shown here is derived from an EMBL/GenBank/DDBJ whole genome shotgun (WGS) entry which is preliminary data.</text>
</comment>
<feature type="region of interest" description="Disordered" evidence="1">
    <location>
        <begin position="1"/>
        <end position="35"/>
    </location>
</feature>
<evidence type="ECO:0000313" key="3">
    <source>
        <dbReference type="Proteomes" id="UP000075714"/>
    </source>
</evidence>
<evidence type="ECO:0000313" key="2">
    <source>
        <dbReference type="EMBL" id="KXZ53076.1"/>
    </source>
</evidence>
<dbReference type="EMBL" id="LSYV01000009">
    <property type="protein sequence ID" value="KXZ53076.1"/>
    <property type="molecule type" value="Genomic_DNA"/>
</dbReference>
<accession>A0A150GT83</accession>
<proteinExistence type="predicted"/>
<reference evidence="3" key="1">
    <citation type="journal article" date="2016" name="Nat. Commun.">
        <title>The Gonium pectorale genome demonstrates co-option of cell cycle regulation during the evolution of multicellularity.</title>
        <authorList>
            <person name="Hanschen E.R."/>
            <person name="Marriage T.N."/>
            <person name="Ferris P.J."/>
            <person name="Hamaji T."/>
            <person name="Toyoda A."/>
            <person name="Fujiyama A."/>
            <person name="Neme R."/>
            <person name="Noguchi H."/>
            <person name="Minakuchi Y."/>
            <person name="Suzuki M."/>
            <person name="Kawai-Toyooka H."/>
            <person name="Smith D.R."/>
            <person name="Sparks H."/>
            <person name="Anderson J."/>
            <person name="Bakaric R."/>
            <person name="Luria V."/>
            <person name="Karger A."/>
            <person name="Kirschner M.W."/>
            <person name="Durand P.M."/>
            <person name="Michod R.E."/>
            <person name="Nozaki H."/>
            <person name="Olson B.J."/>
        </authorList>
    </citation>
    <scope>NUCLEOTIDE SEQUENCE [LARGE SCALE GENOMIC DNA]</scope>
    <source>
        <strain evidence="3">NIES-2863</strain>
    </source>
</reference>
<keyword evidence="3" id="KW-1185">Reference proteome</keyword>
<protein>
    <submittedName>
        <fullName evidence="2">Uncharacterized protein</fullName>
    </submittedName>
</protein>
<feature type="compositionally biased region" description="Low complexity" evidence="1">
    <location>
        <begin position="1"/>
        <end position="15"/>
    </location>
</feature>
<dbReference type="AlphaFoldDB" id="A0A150GT83"/>
<gene>
    <name evidence="2" type="ORF">GPECTOR_8g69</name>
</gene>
<dbReference type="Gene3D" id="3.30.40.10">
    <property type="entry name" value="Zinc/RING finger domain, C3HC4 (zinc finger)"/>
    <property type="match status" value="1"/>
</dbReference>
<name>A0A150GT83_GONPE</name>
<organism evidence="2 3">
    <name type="scientific">Gonium pectorale</name>
    <name type="common">Green alga</name>
    <dbReference type="NCBI Taxonomy" id="33097"/>
    <lineage>
        <taxon>Eukaryota</taxon>
        <taxon>Viridiplantae</taxon>
        <taxon>Chlorophyta</taxon>
        <taxon>core chlorophytes</taxon>
        <taxon>Chlorophyceae</taxon>
        <taxon>CS clade</taxon>
        <taxon>Chlamydomonadales</taxon>
        <taxon>Volvocaceae</taxon>
        <taxon>Gonium</taxon>
    </lineage>
</organism>